<protein>
    <recommendedName>
        <fullName evidence="2">YCII-related domain-containing protein</fullName>
    </recommendedName>
</protein>
<dbReference type="AlphaFoldDB" id="A0A1I4RVT1"/>
<organism evidence="3 4">
    <name type="scientific">Pleomorphomonas diazotrophica</name>
    <dbReference type="NCBI Taxonomy" id="1166257"/>
    <lineage>
        <taxon>Bacteria</taxon>
        <taxon>Pseudomonadati</taxon>
        <taxon>Pseudomonadota</taxon>
        <taxon>Alphaproteobacteria</taxon>
        <taxon>Hyphomicrobiales</taxon>
        <taxon>Pleomorphomonadaceae</taxon>
        <taxon>Pleomorphomonas</taxon>
    </lineage>
</organism>
<dbReference type="RefSeq" id="WP_101290419.1">
    <property type="nucleotide sequence ID" value="NZ_FOUQ01000002.1"/>
</dbReference>
<dbReference type="PANTHER" id="PTHR33606:SF3">
    <property type="entry name" value="PROTEIN YCII"/>
    <property type="match status" value="1"/>
</dbReference>
<dbReference type="Pfam" id="PF03795">
    <property type="entry name" value="YCII"/>
    <property type="match status" value="1"/>
</dbReference>
<evidence type="ECO:0000259" key="2">
    <source>
        <dbReference type="Pfam" id="PF03795"/>
    </source>
</evidence>
<dbReference type="Proteomes" id="UP000233491">
    <property type="component" value="Unassembled WGS sequence"/>
</dbReference>
<sequence>MHYVVSCIDKVGHLPVRQANRTAHLDYVKANADTILVGGPYLDEAGNMIGSLLITEAVDLKTLQTVLAEDPYARAGLFESVDIKPWKWVIGAPG</sequence>
<evidence type="ECO:0000313" key="3">
    <source>
        <dbReference type="EMBL" id="PKR88016.1"/>
    </source>
</evidence>
<dbReference type="EMBL" id="PJNW01000014">
    <property type="protein sequence ID" value="PKR88016.1"/>
    <property type="molecule type" value="Genomic_DNA"/>
</dbReference>
<dbReference type="PANTHER" id="PTHR33606">
    <property type="entry name" value="PROTEIN YCII"/>
    <property type="match status" value="1"/>
</dbReference>
<comment type="caution">
    <text evidence="3">The sequence shown here is derived from an EMBL/GenBank/DDBJ whole genome shotgun (WGS) entry which is preliminary data.</text>
</comment>
<accession>A0A1I4RVT1</accession>
<proteinExistence type="inferred from homology"/>
<dbReference type="InterPro" id="IPR005545">
    <property type="entry name" value="YCII"/>
</dbReference>
<dbReference type="SUPFAM" id="SSF54909">
    <property type="entry name" value="Dimeric alpha+beta barrel"/>
    <property type="match status" value="1"/>
</dbReference>
<reference evidence="3 4" key="1">
    <citation type="submission" date="2017-12" db="EMBL/GenBank/DDBJ databases">
        <title>Anaerobic carbon monoxide metabolism by Pleomorphomonas carboxyditropha sp. nov., a new mesophilic hydrogenogenic carboxidotroph.</title>
        <authorList>
            <person name="Esquivel-Elizondo S."/>
            <person name="Krajmalnik-Brown R."/>
        </authorList>
    </citation>
    <scope>NUCLEOTIDE SEQUENCE [LARGE SCALE GENOMIC DNA]</scope>
    <source>
        <strain evidence="3 4">R5-392</strain>
    </source>
</reference>
<name>A0A1I4RVT1_9HYPH</name>
<gene>
    <name evidence="3" type="ORF">CXZ10_16265</name>
</gene>
<comment type="similarity">
    <text evidence="1">Belongs to the YciI family.</text>
</comment>
<feature type="domain" description="YCII-related" evidence="2">
    <location>
        <begin position="1"/>
        <end position="87"/>
    </location>
</feature>
<dbReference type="OrthoDB" id="2293521at2"/>
<dbReference type="InterPro" id="IPR011008">
    <property type="entry name" value="Dimeric_a/b-barrel"/>
</dbReference>
<evidence type="ECO:0000313" key="4">
    <source>
        <dbReference type="Proteomes" id="UP000233491"/>
    </source>
</evidence>
<keyword evidence="4" id="KW-1185">Reference proteome</keyword>
<dbReference type="InterPro" id="IPR051807">
    <property type="entry name" value="Sec-metab_biosynth-assoc"/>
</dbReference>
<dbReference type="Gene3D" id="3.30.70.1060">
    <property type="entry name" value="Dimeric alpha+beta barrel"/>
    <property type="match status" value="1"/>
</dbReference>
<evidence type="ECO:0000256" key="1">
    <source>
        <dbReference type="ARBA" id="ARBA00007689"/>
    </source>
</evidence>